<gene>
    <name evidence="2" type="ORF">AUJ95_02445</name>
</gene>
<evidence type="ECO:0000313" key="2">
    <source>
        <dbReference type="EMBL" id="OIP41966.1"/>
    </source>
</evidence>
<dbReference type="SMART" id="SM00748">
    <property type="entry name" value="HEPN"/>
    <property type="match status" value="1"/>
</dbReference>
<accession>A0A1J5EF41</accession>
<evidence type="ECO:0000313" key="3">
    <source>
        <dbReference type="Proteomes" id="UP000183085"/>
    </source>
</evidence>
<dbReference type="AlphaFoldDB" id="A0A1J5EF41"/>
<name>A0A1J5EF41_9BACT</name>
<dbReference type="EMBL" id="MNYI01000065">
    <property type="protein sequence ID" value="OIP41966.1"/>
    <property type="molecule type" value="Genomic_DNA"/>
</dbReference>
<dbReference type="Gene3D" id="1.20.120.330">
    <property type="entry name" value="Nucleotidyltransferases domain 2"/>
    <property type="match status" value="1"/>
</dbReference>
<dbReference type="Proteomes" id="UP000183085">
    <property type="component" value="Unassembled WGS sequence"/>
</dbReference>
<sequence length="130" mass="15683">MDKTQQIEYWLSSAAHDLDVAETLFQNEKYDWCLFIGHLVIEKVLKGFYARDKGKIPPKIHNLLKLADNTKLNLSKEQRRLLGRVNDFNMEVRYPEHKFSFYKLCTKDFAEEYFFKIKELYQWLLSQIKQ</sequence>
<dbReference type="Pfam" id="PF05168">
    <property type="entry name" value="HEPN"/>
    <property type="match status" value="1"/>
</dbReference>
<proteinExistence type="predicted"/>
<protein>
    <recommendedName>
        <fullName evidence="1">HEPN domain-containing protein</fullName>
    </recommendedName>
</protein>
<dbReference type="InterPro" id="IPR007842">
    <property type="entry name" value="HEPN_dom"/>
</dbReference>
<feature type="domain" description="HEPN" evidence="1">
    <location>
        <begin position="11"/>
        <end position="120"/>
    </location>
</feature>
<comment type="caution">
    <text evidence="2">The sequence shown here is derived from an EMBL/GenBank/DDBJ whole genome shotgun (WGS) entry which is preliminary data.</text>
</comment>
<organism evidence="2 3">
    <name type="scientific">Candidatus Desantisbacteria bacterium CG2_30_40_21</name>
    <dbReference type="NCBI Taxonomy" id="1817895"/>
    <lineage>
        <taxon>Bacteria</taxon>
        <taxon>Candidatus Desantisiibacteriota</taxon>
    </lineage>
</organism>
<reference evidence="2 3" key="1">
    <citation type="journal article" date="2016" name="Environ. Microbiol.">
        <title>Genomic resolution of a cold subsurface aquifer community provides metabolic insights for novel microbes adapted to high CO concentrations.</title>
        <authorList>
            <person name="Probst A.J."/>
            <person name="Castelle C.J."/>
            <person name="Singh A."/>
            <person name="Brown C.T."/>
            <person name="Anantharaman K."/>
            <person name="Sharon I."/>
            <person name="Hug L.A."/>
            <person name="Burstein D."/>
            <person name="Emerson J.B."/>
            <person name="Thomas B.C."/>
            <person name="Banfield J.F."/>
        </authorList>
    </citation>
    <scope>NUCLEOTIDE SEQUENCE [LARGE SCALE GENOMIC DNA]</scope>
    <source>
        <strain evidence="2">CG2_30_40_21</strain>
    </source>
</reference>
<dbReference type="SUPFAM" id="SSF81593">
    <property type="entry name" value="Nucleotidyltransferase substrate binding subunit/domain"/>
    <property type="match status" value="1"/>
</dbReference>
<dbReference type="PROSITE" id="PS50910">
    <property type="entry name" value="HEPN"/>
    <property type="match status" value="1"/>
</dbReference>
<evidence type="ECO:0000259" key="1">
    <source>
        <dbReference type="PROSITE" id="PS50910"/>
    </source>
</evidence>
<dbReference type="STRING" id="1817895.AUJ95_02445"/>